<dbReference type="GO" id="GO:0008270">
    <property type="term" value="F:zinc ion binding"/>
    <property type="evidence" value="ECO:0007669"/>
    <property type="project" value="InterPro"/>
</dbReference>
<protein>
    <recommendedName>
        <fullName evidence="13">Peptidase M14 domain-containing protein</fullName>
    </recommendedName>
</protein>
<dbReference type="Pfam" id="PF02244">
    <property type="entry name" value="Propep_M14"/>
    <property type="match status" value="1"/>
</dbReference>
<dbReference type="Proteomes" id="UP000594262">
    <property type="component" value="Unplaced"/>
</dbReference>
<dbReference type="PRINTS" id="PR00765">
    <property type="entry name" value="CRBOXYPTASEA"/>
</dbReference>
<evidence type="ECO:0000256" key="7">
    <source>
        <dbReference type="ARBA" id="ARBA00022801"/>
    </source>
</evidence>
<evidence type="ECO:0000313" key="14">
    <source>
        <dbReference type="EnsemblMetazoa" id="CLYHEMP020545.1"/>
    </source>
</evidence>
<dbReference type="Gene3D" id="3.30.70.340">
    <property type="entry name" value="Metallocarboxypeptidase-like"/>
    <property type="match status" value="1"/>
</dbReference>
<dbReference type="InterPro" id="IPR036990">
    <property type="entry name" value="M14A-like_propep"/>
</dbReference>
<evidence type="ECO:0000256" key="10">
    <source>
        <dbReference type="ARBA" id="ARBA00023157"/>
    </source>
</evidence>
<evidence type="ECO:0000256" key="4">
    <source>
        <dbReference type="ARBA" id="ARBA00022670"/>
    </source>
</evidence>
<feature type="signal peptide" evidence="12">
    <location>
        <begin position="1"/>
        <end position="25"/>
    </location>
</feature>
<keyword evidence="6 12" id="KW-0732">Signal</keyword>
<keyword evidence="8" id="KW-0862">Zinc</keyword>
<evidence type="ECO:0000313" key="15">
    <source>
        <dbReference type="Proteomes" id="UP000594262"/>
    </source>
</evidence>
<evidence type="ECO:0000256" key="6">
    <source>
        <dbReference type="ARBA" id="ARBA00022729"/>
    </source>
</evidence>
<evidence type="ECO:0000256" key="3">
    <source>
        <dbReference type="ARBA" id="ARBA00022645"/>
    </source>
</evidence>
<dbReference type="InterPro" id="IPR057246">
    <property type="entry name" value="CARBOXYPEPT_ZN_1"/>
</dbReference>
<dbReference type="InterPro" id="IPR000834">
    <property type="entry name" value="Peptidase_M14"/>
</dbReference>
<sequence>MRFQLFFDNCLVLISIFFCIQKCDGSHVKYKGCKVYQIEAKDESQIQKIKRFIKSFPTQIDVWSDSPQHCQLMVTKEQSIKLDAYLSKENIQRKILIKDVQKAIDKELEENDERVKQNVYSAFRRRRIFNYKRFNRFGDILHELKRLQCRFKKKMEIMEIGRSYERRPLVVVKITKNVLNECISNKKIVWIDGGVHSREWISVAGAMWMIKELLISKKTSIQKLLETHVFYIAPVFNPDGYEYTFTDDRLWRKTRRPTNKKGCIGTDVNRNWNFKWGLDEKNKEPCGLTYHGEKPESEICVQHFARLFRYIQPRLQSYWTLHSYGQLVYVPYSYTSKFSPYVSDLIQALFVFREKAKSRNNQFYGLGTTHVLENGLLLFGTSIDYMHGTLNITYSFNVEMRPSEATLGQNQNPTELFLLSPKSIVPASSEVFDGIIGTVEHIYGRTENQL</sequence>
<dbReference type="InterPro" id="IPR003146">
    <property type="entry name" value="M14A_act_pep"/>
</dbReference>
<dbReference type="Pfam" id="PF00246">
    <property type="entry name" value="Peptidase_M14"/>
    <property type="match status" value="1"/>
</dbReference>
<dbReference type="AlphaFoldDB" id="A0A7M5XAV5"/>
<comment type="cofactor">
    <cofactor evidence="1">
        <name>Zn(2+)</name>
        <dbReference type="ChEBI" id="CHEBI:29105"/>
    </cofactor>
</comment>
<dbReference type="Gene3D" id="3.40.630.10">
    <property type="entry name" value="Zn peptidases"/>
    <property type="match status" value="1"/>
</dbReference>
<keyword evidence="10" id="KW-1015">Disulfide bond</keyword>
<evidence type="ECO:0000256" key="1">
    <source>
        <dbReference type="ARBA" id="ARBA00001947"/>
    </source>
</evidence>
<evidence type="ECO:0000256" key="2">
    <source>
        <dbReference type="ARBA" id="ARBA00005988"/>
    </source>
</evidence>
<keyword evidence="3" id="KW-0121">Carboxypeptidase</keyword>
<dbReference type="SUPFAM" id="SSF53187">
    <property type="entry name" value="Zn-dependent exopeptidases"/>
    <property type="match status" value="1"/>
</dbReference>
<keyword evidence="15" id="KW-1185">Reference proteome</keyword>
<reference evidence="14" key="1">
    <citation type="submission" date="2021-01" db="UniProtKB">
        <authorList>
            <consortium name="EnsemblMetazoa"/>
        </authorList>
    </citation>
    <scope>IDENTIFICATION</scope>
</reference>
<dbReference type="OrthoDB" id="3626597at2759"/>
<keyword evidence="5" id="KW-0479">Metal-binding</keyword>
<evidence type="ECO:0000256" key="5">
    <source>
        <dbReference type="ARBA" id="ARBA00022723"/>
    </source>
</evidence>
<dbReference type="GO" id="GO:0005615">
    <property type="term" value="C:extracellular space"/>
    <property type="evidence" value="ECO:0007669"/>
    <property type="project" value="TreeGrafter"/>
</dbReference>
<keyword evidence="4" id="KW-0645">Protease</keyword>
<feature type="active site" description="Proton donor/acceptor" evidence="11">
    <location>
        <position position="399"/>
    </location>
</feature>
<organism evidence="14 15">
    <name type="scientific">Clytia hemisphaerica</name>
    <dbReference type="NCBI Taxonomy" id="252671"/>
    <lineage>
        <taxon>Eukaryota</taxon>
        <taxon>Metazoa</taxon>
        <taxon>Cnidaria</taxon>
        <taxon>Hydrozoa</taxon>
        <taxon>Hydroidolina</taxon>
        <taxon>Leptothecata</taxon>
        <taxon>Obeliida</taxon>
        <taxon>Clytiidae</taxon>
        <taxon>Clytia</taxon>
    </lineage>
</organism>
<dbReference type="FunFam" id="3.40.630.10:FF:000084">
    <property type="entry name" value="Carboxypeptidase B2"/>
    <property type="match status" value="1"/>
</dbReference>
<evidence type="ECO:0000256" key="9">
    <source>
        <dbReference type="ARBA" id="ARBA00023049"/>
    </source>
</evidence>
<dbReference type="EnsemblMetazoa" id="CLYHEMT020545.1">
    <property type="protein sequence ID" value="CLYHEMP020545.1"/>
    <property type="gene ID" value="CLYHEMG020545"/>
</dbReference>
<proteinExistence type="inferred from homology"/>
<accession>A0A7M5XAV5</accession>
<dbReference type="SUPFAM" id="SSF54897">
    <property type="entry name" value="Protease propeptides/inhibitors"/>
    <property type="match status" value="1"/>
</dbReference>
<dbReference type="GO" id="GO:0006508">
    <property type="term" value="P:proteolysis"/>
    <property type="evidence" value="ECO:0007669"/>
    <property type="project" value="UniProtKB-KW"/>
</dbReference>
<keyword evidence="9" id="KW-0482">Metalloprotease</keyword>
<dbReference type="RefSeq" id="XP_066933740.1">
    <property type="nucleotide sequence ID" value="XM_067077639.1"/>
</dbReference>
<dbReference type="PANTHER" id="PTHR11705:SF91">
    <property type="entry name" value="FI01817P-RELATED"/>
    <property type="match status" value="1"/>
</dbReference>
<evidence type="ECO:0000259" key="13">
    <source>
        <dbReference type="PROSITE" id="PS52035"/>
    </source>
</evidence>
<dbReference type="GeneID" id="136821402"/>
<evidence type="ECO:0000256" key="8">
    <source>
        <dbReference type="ARBA" id="ARBA00022833"/>
    </source>
</evidence>
<name>A0A7M5XAV5_9CNID</name>
<evidence type="ECO:0000256" key="11">
    <source>
        <dbReference type="PROSITE-ProRule" id="PRU01379"/>
    </source>
</evidence>
<dbReference type="PROSITE" id="PS52035">
    <property type="entry name" value="PEPTIDASE_M14"/>
    <property type="match status" value="1"/>
</dbReference>
<dbReference type="SMART" id="SM00631">
    <property type="entry name" value="Zn_pept"/>
    <property type="match status" value="1"/>
</dbReference>
<dbReference type="PANTHER" id="PTHR11705">
    <property type="entry name" value="PROTEASE FAMILY M14 CARBOXYPEPTIDASE A,B"/>
    <property type="match status" value="1"/>
</dbReference>
<feature type="domain" description="Peptidase M14" evidence="13">
    <location>
        <begin position="133"/>
        <end position="442"/>
    </location>
</feature>
<keyword evidence="7" id="KW-0378">Hydrolase</keyword>
<evidence type="ECO:0000256" key="12">
    <source>
        <dbReference type="SAM" id="SignalP"/>
    </source>
</evidence>
<dbReference type="PROSITE" id="PS00132">
    <property type="entry name" value="CARBOXYPEPT_ZN_1"/>
    <property type="match status" value="1"/>
</dbReference>
<dbReference type="GO" id="GO:0004181">
    <property type="term" value="F:metallocarboxypeptidase activity"/>
    <property type="evidence" value="ECO:0007669"/>
    <property type="project" value="InterPro"/>
</dbReference>
<feature type="chain" id="PRO_5029700807" description="Peptidase M14 domain-containing protein" evidence="12">
    <location>
        <begin position="26"/>
        <end position="450"/>
    </location>
</feature>
<comment type="similarity">
    <text evidence="2 11">Belongs to the peptidase M14 family.</text>
</comment>